<gene>
    <name evidence="2" type="ORF">EEDITHA_LOCUS259</name>
</gene>
<evidence type="ECO:0000256" key="1">
    <source>
        <dbReference type="SAM" id="MobiDB-lite"/>
    </source>
</evidence>
<dbReference type="Proteomes" id="UP001153954">
    <property type="component" value="Unassembled WGS sequence"/>
</dbReference>
<protein>
    <recommendedName>
        <fullName evidence="4">C2H2-type domain-containing protein</fullName>
    </recommendedName>
</protein>
<feature type="compositionally biased region" description="Polar residues" evidence="1">
    <location>
        <begin position="219"/>
        <end position="231"/>
    </location>
</feature>
<accession>A0AAU9TBW9</accession>
<evidence type="ECO:0008006" key="4">
    <source>
        <dbReference type="Google" id="ProtNLM"/>
    </source>
</evidence>
<feature type="region of interest" description="Disordered" evidence="1">
    <location>
        <begin position="215"/>
        <end position="238"/>
    </location>
</feature>
<evidence type="ECO:0000313" key="2">
    <source>
        <dbReference type="EMBL" id="CAH2083607.1"/>
    </source>
</evidence>
<dbReference type="EMBL" id="CAKOGL010000001">
    <property type="protein sequence ID" value="CAH2083607.1"/>
    <property type="molecule type" value="Genomic_DNA"/>
</dbReference>
<keyword evidence="3" id="KW-1185">Reference proteome</keyword>
<dbReference type="AlphaFoldDB" id="A0AAU9TBW9"/>
<comment type="caution">
    <text evidence="2">The sequence shown here is derived from an EMBL/GenBank/DDBJ whole genome shotgun (WGS) entry which is preliminary data.</text>
</comment>
<proteinExistence type="predicted"/>
<name>A0AAU9TBW9_EUPED</name>
<sequence length="347" mass="38320">MIIPDERKRTVENLNNFNAHKTNVDTKSYSDIVKSNKSESSTATNGYKAPLNNKTVNNSNILPSASLSVDIPGKLFCDSCNVWISVKKMTKHQNTMKHTLNTMTDYHYLLKYLDKDNLCCKICDVTVSNIFDDIINHFTNLDHIDKYDKLLQAHNITKTDDTTYYCKECEAHMLHKNEYFHIESKQHKDKISLIKTKDIDECTDKIETDNAVKIEPGNGNANETVKPSNAVNGELGNGNAIKTVEPGNAAKIELSNGNANETVEPSNAVNVELDNGNAIKTVEPGNAAKIELSNGNANETVEPSNAVNVELDNSNAIKTVEPGLSHWALWALAQGPVVNRGPLVLAR</sequence>
<organism evidence="2 3">
    <name type="scientific">Euphydryas editha</name>
    <name type="common">Edith's checkerspot</name>
    <dbReference type="NCBI Taxonomy" id="104508"/>
    <lineage>
        <taxon>Eukaryota</taxon>
        <taxon>Metazoa</taxon>
        <taxon>Ecdysozoa</taxon>
        <taxon>Arthropoda</taxon>
        <taxon>Hexapoda</taxon>
        <taxon>Insecta</taxon>
        <taxon>Pterygota</taxon>
        <taxon>Neoptera</taxon>
        <taxon>Endopterygota</taxon>
        <taxon>Lepidoptera</taxon>
        <taxon>Glossata</taxon>
        <taxon>Ditrysia</taxon>
        <taxon>Papilionoidea</taxon>
        <taxon>Nymphalidae</taxon>
        <taxon>Nymphalinae</taxon>
        <taxon>Euphydryas</taxon>
    </lineage>
</organism>
<evidence type="ECO:0000313" key="3">
    <source>
        <dbReference type="Proteomes" id="UP001153954"/>
    </source>
</evidence>
<reference evidence="2" key="1">
    <citation type="submission" date="2022-03" db="EMBL/GenBank/DDBJ databases">
        <authorList>
            <person name="Tunstrom K."/>
        </authorList>
    </citation>
    <scope>NUCLEOTIDE SEQUENCE</scope>
</reference>